<evidence type="ECO:0000313" key="4">
    <source>
        <dbReference type="Proteomes" id="UP000515243"/>
    </source>
</evidence>
<evidence type="ECO:0000313" key="3">
    <source>
        <dbReference type="EMBL" id="QMW90147.1"/>
    </source>
</evidence>
<dbReference type="InterPro" id="IPR041223">
    <property type="entry name" value="ApeA_NTD"/>
</dbReference>
<dbReference type="EMBL" id="CP040626">
    <property type="protein sequence ID" value="QMW90147.1"/>
    <property type="molecule type" value="Genomic_DNA"/>
</dbReference>
<evidence type="ECO:0000259" key="2">
    <source>
        <dbReference type="Pfam" id="PF18862"/>
    </source>
</evidence>
<accession>A0AAP9UDG0</accession>
<evidence type="ECO:0000259" key="1">
    <source>
        <dbReference type="Pfam" id="PF18739"/>
    </source>
</evidence>
<name>A0AAP9UDG0_CLOBU</name>
<evidence type="ECO:0008006" key="5">
    <source>
        <dbReference type="Google" id="ProtNLM"/>
    </source>
</evidence>
<dbReference type="Proteomes" id="UP000515243">
    <property type="component" value="Chromosome 1"/>
</dbReference>
<feature type="domain" description="ApeA N-terminal" evidence="2">
    <location>
        <begin position="4"/>
        <end position="255"/>
    </location>
</feature>
<reference evidence="3 4" key="1">
    <citation type="submission" date="2019-05" db="EMBL/GenBank/DDBJ databases">
        <authorList>
            <person name="Schori C."/>
            <person name="Ahrens C."/>
        </authorList>
    </citation>
    <scope>NUCLEOTIDE SEQUENCE [LARGE SCALE GENOMIC DNA]</scope>
    <source>
        <strain evidence="3 4">DSM 10702</strain>
    </source>
</reference>
<dbReference type="Pfam" id="PF18739">
    <property type="entry name" value="HEPN_Apea"/>
    <property type="match status" value="1"/>
</dbReference>
<dbReference type="GeneID" id="92943297"/>
<sequence length="443" mass="53057">MKKEYNGQWYYAESEDEKFNGRLIIEDNRIILKVYGRMCRHNEFELYRTINGITNDGKKVTLIKCMCISYPFLGGSEMIYTAEKLILGNCYKDSDAINIKTITCNYTDLDKWFFQNSLKVESNEDGFDIRYNEPEIEEFDIGDFKIIFKSKKSCKGNLYNKITFENNLSIEFSFKEPVNIVDAIDTINHFRNLLTIFSNNKISFYNIRLVDYENINISLILNKMHVEKFTDKEPYDIFIRYSDIKENFKDIVERWYKNKEKIQPIVDYLSYLIEEDKFVVPLTFMTTIQAIEAFHRRTRNNVKINEDEHEIKVSRILNSLSNEDDIEWLSEILKYTNEPALPKRLKEMFKEVKFLVAIPSKIRDKLCWKICNTRNYYTHFSEDKKKDIMSIDEMFSLTNYLKLILRVLIFKDLEISDEDISNRLEEVDDEKYVIKFFEKEFKI</sequence>
<feature type="domain" description="Apea-like HEPN" evidence="1">
    <location>
        <begin position="287"/>
        <end position="418"/>
    </location>
</feature>
<proteinExistence type="predicted"/>
<dbReference type="Pfam" id="PF18862">
    <property type="entry name" value="ApeA_NTD1"/>
    <property type="match status" value="1"/>
</dbReference>
<protein>
    <recommendedName>
        <fullName evidence="5">ApeA N-terminal domain-containing protein</fullName>
    </recommendedName>
</protein>
<dbReference type="AlphaFoldDB" id="A0AAP9UDG0"/>
<organism evidence="3 4">
    <name type="scientific">Clostridium butyricum</name>
    <dbReference type="NCBI Taxonomy" id="1492"/>
    <lineage>
        <taxon>Bacteria</taxon>
        <taxon>Bacillati</taxon>
        <taxon>Bacillota</taxon>
        <taxon>Clostridia</taxon>
        <taxon>Eubacteriales</taxon>
        <taxon>Clostridiaceae</taxon>
        <taxon>Clostridium</taxon>
    </lineage>
</organism>
<dbReference type="RefSeq" id="WP_035761706.1">
    <property type="nucleotide sequence ID" value="NZ_AP019716.1"/>
</dbReference>
<dbReference type="InterPro" id="IPR041229">
    <property type="entry name" value="HEPN_Apea"/>
</dbReference>
<gene>
    <name evidence="3" type="ORF">FF104_04035</name>
</gene>